<dbReference type="InterPro" id="IPR019956">
    <property type="entry name" value="Ubiquitin_dom"/>
</dbReference>
<reference evidence="4 5" key="1">
    <citation type="submission" date="2024-11" db="EMBL/GenBank/DDBJ databases">
        <title>A near-complete genome assembly of Cinchona calisaya.</title>
        <authorList>
            <person name="Lian D.C."/>
            <person name="Zhao X.W."/>
            <person name="Wei L."/>
        </authorList>
    </citation>
    <scope>NUCLEOTIDE SEQUENCE [LARGE SCALE GENOMIC DNA]</scope>
    <source>
        <tissue evidence="4">Nenye</tissue>
    </source>
</reference>
<accession>A0ABD2YJZ3</accession>
<dbReference type="PRINTS" id="PR00348">
    <property type="entry name" value="UBIQUITIN"/>
</dbReference>
<feature type="domain" description="Ubiquitin-like" evidence="3">
    <location>
        <begin position="168"/>
        <end position="236"/>
    </location>
</feature>
<keyword evidence="2" id="KW-0832">Ubl conjugation</keyword>
<keyword evidence="5" id="KW-1185">Reference proteome</keyword>
<evidence type="ECO:0000256" key="1">
    <source>
        <dbReference type="ARBA" id="ARBA00022499"/>
    </source>
</evidence>
<feature type="domain" description="Ubiquitin-like" evidence="3">
    <location>
        <begin position="91"/>
        <end position="167"/>
    </location>
</feature>
<proteinExistence type="predicted"/>
<dbReference type="GO" id="GO:0003729">
    <property type="term" value="F:mRNA binding"/>
    <property type="evidence" value="ECO:0007669"/>
    <property type="project" value="UniProtKB-ARBA"/>
</dbReference>
<dbReference type="Proteomes" id="UP001630127">
    <property type="component" value="Unassembled WGS sequence"/>
</dbReference>
<dbReference type="CDD" id="cd17039">
    <property type="entry name" value="Ubl_ubiquitin_like"/>
    <property type="match status" value="2"/>
</dbReference>
<dbReference type="PANTHER" id="PTHR10666">
    <property type="entry name" value="UBIQUITIN"/>
    <property type="match status" value="1"/>
</dbReference>
<evidence type="ECO:0000256" key="2">
    <source>
        <dbReference type="ARBA" id="ARBA00022843"/>
    </source>
</evidence>
<dbReference type="InterPro" id="IPR029071">
    <property type="entry name" value="Ubiquitin-like_domsf"/>
</dbReference>
<keyword evidence="1" id="KW-1017">Isopeptide bond</keyword>
<dbReference type="SUPFAM" id="SSF54236">
    <property type="entry name" value="Ubiquitin-like"/>
    <property type="match status" value="4"/>
</dbReference>
<dbReference type="InterPro" id="IPR000626">
    <property type="entry name" value="Ubiquitin-like_dom"/>
</dbReference>
<organism evidence="4 5">
    <name type="scientific">Cinchona calisaya</name>
    <dbReference type="NCBI Taxonomy" id="153742"/>
    <lineage>
        <taxon>Eukaryota</taxon>
        <taxon>Viridiplantae</taxon>
        <taxon>Streptophyta</taxon>
        <taxon>Embryophyta</taxon>
        <taxon>Tracheophyta</taxon>
        <taxon>Spermatophyta</taxon>
        <taxon>Magnoliopsida</taxon>
        <taxon>eudicotyledons</taxon>
        <taxon>Gunneridae</taxon>
        <taxon>Pentapetalae</taxon>
        <taxon>asterids</taxon>
        <taxon>lamiids</taxon>
        <taxon>Gentianales</taxon>
        <taxon>Rubiaceae</taxon>
        <taxon>Cinchonoideae</taxon>
        <taxon>Cinchoneae</taxon>
        <taxon>Cinchona</taxon>
    </lineage>
</organism>
<name>A0ABD2YJZ3_9GENT</name>
<protein>
    <recommendedName>
        <fullName evidence="3">Ubiquitin-like domain-containing protein</fullName>
    </recommendedName>
</protein>
<evidence type="ECO:0000313" key="4">
    <source>
        <dbReference type="EMBL" id="KAL3506162.1"/>
    </source>
</evidence>
<feature type="domain" description="Ubiquitin-like" evidence="3">
    <location>
        <begin position="241"/>
        <end position="316"/>
    </location>
</feature>
<sequence>MAAGQLSRENNGDEEEINVYLKVMKTVALAVKKSDTVRNVKAKLNDKEGISEGLQELFFSGERLRDNQNLVNCGIQQNSTLQLFVQNMVPVRLFIKMPTDQKIIEVKARTFDTILNIKSHIVAEEGNHLHNVNLIYAGKLLEDDKTLASLNIQGDSTLHMAITPRDKFPICVKMLTGEILRIEVKMMYTVRDVKTIVERIAGFSLNDLSLTHDGMQLEDSKTLSSYNITQGFVLQVSPKSIQVFVKKWCGKTLTLDVCLEDLVKNVKDKIYHKLGMPANVQGLMVEGKRLDDCRNLASYSIQKHSTIHLAIWSSSAQCKMILQRQMTYPPLDFLHLIYQVP</sequence>
<dbReference type="AlphaFoldDB" id="A0ABD2YJZ3"/>
<dbReference type="Pfam" id="PF00240">
    <property type="entry name" value="ubiquitin"/>
    <property type="match status" value="4"/>
</dbReference>
<dbReference type="Gene3D" id="3.10.20.90">
    <property type="entry name" value="Phosphatidylinositol 3-kinase Catalytic Subunit, Chain A, domain 1"/>
    <property type="match status" value="4"/>
</dbReference>
<evidence type="ECO:0000313" key="5">
    <source>
        <dbReference type="Proteomes" id="UP001630127"/>
    </source>
</evidence>
<dbReference type="SMART" id="SM00213">
    <property type="entry name" value="UBQ"/>
    <property type="match status" value="4"/>
</dbReference>
<dbReference type="InterPro" id="IPR050158">
    <property type="entry name" value="Ubiquitin_ubiquitin-like"/>
</dbReference>
<evidence type="ECO:0000259" key="3">
    <source>
        <dbReference type="PROSITE" id="PS50053"/>
    </source>
</evidence>
<dbReference type="PROSITE" id="PS50053">
    <property type="entry name" value="UBIQUITIN_2"/>
    <property type="match status" value="4"/>
</dbReference>
<feature type="domain" description="Ubiquitin-like" evidence="3">
    <location>
        <begin position="17"/>
        <end position="86"/>
    </location>
</feature>
<gene>
    <name evidence="4" type="ORF">ACH5RR_031544</name>
</gene>
<dbReference type="EMBL" id="JBJUIK010000013">
    <property type="protein sequence ID" value="KAL3506162.1"/>
    <property type="molecule type" value="Genomic_DNA"/>
</dbReference>
<comment type="caution">
    <text evidence="4">The sequence shown here is derived from an EMBL/GenBank/DDBJ whole genome shotgun (WGS) entry which is preliminary data.</text>
</comment>